<feature type="non-terminal residue" evidence="1">
    <location>
        <position position="1"/>
    </location>
</feature>
<gene>
    <name evidence="1" type="ORF">GMARGA_LOCUS42099</name>
</gene>
<feature type="non-terminal residue" evidence="1">
    <location>
        <position position="47"/>
    </location>
</feature>
<dbReference type="EMBL" id="CAJVQB010122012">
    <property type="protein sequence ID" value="CAG8853278.1"/>
    <property type="molecule type" value="Genomic_DNA"/>
</dbReference>
<evidence type="ECO:0000313" key="2">
    <source>
        <dbReference type="Proteomes" id="UP000789901"/>
    </source>
</evidence>
<sequence length="47" mass="5391">CEIVVSSNNTSKLVSKIVKLILHRRISISLRQLLEIVKPKVHQELIN</sequence>
<accession>A0ABN7XDD2</accession>
<proteinExistence type="predicted"/>
<keyword evidence="2" id="KW-1185">Reference proteome</keyword>
<comment type="caution">
    <text evidence="1">The sequence shown here is derived from an EMBL/GenBank/DDBJ whole genome shotgun (WGS) entry which is preliminary data.</text>
</comment>
<protein>
    <submittedName>
        <fullName evidence="1">43161_t:CDS:1</fullName>
    </submittedName>
</protein>
<reference evidence="1 2" key="1">
    <citation type="submission" date="2021-06" db="EMBL/GenBank/DDBJ databases">
        <authorList>
            <person name="Kallberg Y."/>
            <person name="Tangrot J."/>
            <person name="Rosling A."/>
        </authorList>
    </citation>
    <scope>NUCLEOTIDE SEQUENCE [LARGE SCALE GENOMIC DNA]</scope>
    <source>
        <strain evidence="1 2">120-4 pot B 10/14</strain>
    </source>
</reference>
<dbReference type="Proteomes" id="UP000789901">
    <property type="component" value="Unassembled WGS sequence"/>
</dbReference>
<organism evidence="1 2">
    <name type="scientific">Gigaspora margarita</name>
    <dbReference type="NCBI Taxonomy" id="4874"/>
    <lineage>
        <taxon>Eukaryota</taxon>
        <taxon>Fungi</taxon>
        <taxon>Fungi incertae sedis</taxon>
        <taxon>Mucoromycota</taxon>
        <taxon>Glomeromycotina</taxon>
        <taxon>Glomeromycetes</taxon>
        <taxon>Diversisporales</taxon>
        <taxon>Gigasporaceae</taxon>
        <taxon>Gigaspora</taxon>
    </lineage>
</organism>
<evidence type="ECO:0000313" key="1">
    <source>
        <dbReference type="EMBL" id="CAG8853278.1"/>
    </source>
</evidence>
<name>A0ABN7XDD2_GIGMA</name>